<keyword evidence="3" id="KW-1185">Reference proteome</keyword>
<evidence type="ECO:0000313" key="2">
    <source>
        <dbReference type="EMBL" id="QFZ22142.1"/>
    </source>
</evidence>
<feature type="transmembrane region" description="Helical" evidence="1">
    <location>
        <begin position="49"/>
        <end position="66"/>
    </location>
</feature>
<sequence length="72" mass="7483">MALVVWCAPSPWSTLGVRGCERSGQPQAGLCAARTGGTPTRDPTGWSKVVVYVVVVLTTTVVAAAGRKLKRG</sequence>
<reference evidence="3" key="1">
    <citation type="journal article" date="2021" name="Curr. Microbiol.">
        <title>Complete genome of nocamycin-producing strain Saccharothrix syringae NRRL B-16468 reveals the biosynthetic potential for secondary metabolites.</title>
        <authorList>
            <person name="Mo X."/>
            <person name="Yang S."/>
        </authorList>
    </citation>
    <scope>NUCLEOTIDE SEQUENCE [LARGE SCALE GENOMIC DNA]</scope>
    <source>
        <strain evidence="3">ATCC 51364 / DSM 43886 / JCM 6844 / KCTC 9398 / NBRC 14523 / NRRL B-16468 / INA 2240</strain>
    </source>
</reference>
<protein>
    <submittedName>
        <fullName evidence="2">Uncharacterized protein</fullName>
    </submittedName>
</protein>
<dbReference type="RefSeq" id="WP_153278676.1">
    <property type="nucleotide sequence ID" value="NZ_CP034550.1"/>
</dbReference>
<dbReference type="Proteomes" id="UP000325787">
    <property type="component" value="Chromosome"/>
</dbReference>
<keyword evidence="1" id="KW-0812">Transmembrane</keyword>
<dbReference type="EMBL" id="CP034550">
    <property type="protein sequence ID" value="QFZ22142.1"/>
    <property type="molecule type" value="Genomic_DNA"/>
</dbReference>
<accession>A0A5Q0H8Z7</accession>
<dbReference type="KEGG" id="ssyi:EKG83_36260"/>
<keyword evidence="1" id="KW-1133">Transmembrane helix</keyword>
<evidence type="ECO:0000313" key="3">
    <source>
        <dbReference type="Proteomes" id="UP000325787"/>
    </source>
</evidence>
<organism evidence="2 3">
    <name type="scientific">Saccharothrix syringae</name>
    <name type="common">Nocardiopsis syringae</name>
    <dbReference type="NCBI Taxonomy" id="103733"/>
    <lineage>
        <taxon>Bacteria</taxon>
        <taxon>Bacillati</taxon>
        <taxon>Actinomycetota</taxon>
        <taxon>Actinomycetes</taxon>
        <taxon>Pseudonocardiales</taxon>
        <taxon>Pseudonocardiaceae</taxon>
        <taxon>Saccharothrix</taxon>
    </lineage>
</organism>
<gene>
    <name evidence="2" type="ORF">EKG83_36260</name>
</gene>
<dbReference type="AlphaFoldDB" id="A0A5Q0H8Z7"/>
<evidence type="ECO:0000256" key="1">
    <source>
        <dbReference type="SAM" id="Phobius"/>
    </source>
</evidence>
<proteinExistence type="predicted"/>
<keyword evidence="1" id="KW-0472">Membrane</keyword>
<name>A0A5Q0H8Z7_SACSY</name>